<evidence type="ECO:0000259" key="7">
    <source>
        <dbReference type="Pfam" id="PF22666"/>
    </source>
</evidence>
<dbReference type="InterPro" id="IPR008979">
    <property type="entry name" value="Galactose-bd-like_sf"/>
</dbReference>
<dbReference type="Pfam" id="PF00703">
    <property type="entry name" value="Glyco_hydro_2"/>
    <property type="match status" value="1"/>
</dbReference>
<evidence type="ECO:0000313" key="9">
    <source>
        <dbReference type="Proteomes" id="UP000824111"/>
    </source>
</evidence>
<dbReference type="InterPro" id="IPR006102">
    <property type="entry name" value="Ig-like_GH2"/>
</dbReference>
<dbReference type="PANTHER" id="PTHR43730">
    <property type="entry name" value="BETA-MANNOSIDASE"/>
    <property type="match status" value="1"/>
</dbReference>
<organism evidence="8 9">
    <name type="scientific">Candidatus Avimonoglobus intestinipullorum</name>
    <dbReference type="NCBI Taxonomy" id="2840699"/>
    <lineage>
        <taxon>Bacteria</taxon>
        <taxon>Bacillati</taxon>
        <taxon>Bacillota</taxon>
        <taxon>Clostridia</taxon>
        <taxon>Eubacteriales</taxon>
        <taxon>Candidatus Avimonoglobus</taxon>
    </lineage>
</organism>
<comment type="caution">
    <text evidence="8">The sequence shown here is derived from an EMBL/GenBank/DDBJ whole genome shotgun (WGS) entry which is preliminary data.</text>
</comment>
<dbReference type="Proteomes" id="UP000824111">
    <property type="component" value="Unassembled WGS sequence"/>
</dbReference>
<dbReference type="InterPro" id="IPR054593">
    <property type="entry name" value="Beta-mannosidase-like_N2"/>
</dbReference>
<dbReference type="AlphaFoldDB" id="A0A9D1LW35"/>
<evidence type="ECO:0000256" key="1">
    <source>
        <dbReference type="ARBA" id="ARBA00000829"/>
    </source>
</evidence>
<dbReference type="Gene3D" id="3.20.20.80">
    <property type="entry name" value="Glycosidases"/>
    <property type="match status" value="1"/>
</dbReference>
<dbReference type="SUPFAM" id="SSF49785">
    <property type="entry name" value="Galactose-binding domain-like"/>
    <property type="match status" value="1"/>
</dbReference>
<reference evidence="8" key="1">
    <citation type="submission" date="2020-10" db="EMBL/GenBank/DDBJ databases">
        <authorList>
            <person name="Gilroy R."/>
        </authorList>
    </citation>
    <scope>NUCLEOTIDE SEQUENCE</scope>
    <source>
        <strain evidence="8">ChiSjej4B22-9803</strain>
    </source>
</reference>
<evidence type="ECO:0000259" key="6">
    <source>
        <dbReference type="Pfam" id="PF00703"/>
    </source>
</evidence>
<dbReference type="PANTHER" id="PTHR43730:SF1">
    <property type="entry name" value="BETA-MANNOSIDASE"/>
    <property type="match status" value="1"/>
</dbReference>
<dbReference type="Pfam" id="PF22666">
    <property type="entry name" value="Glyco_hydro_2_N2"/>
    <property type="match status" value="1"/>
</dbReference>
<evidence type="ECO:0000256" key="3">
    <source>
        <dbReference type="ARBA" id="ARBA00012754"/>
    </source>
</evidence>
<dbReference type="SUPFAM" id="SSF51445">
    <property type="entry name" value="(Trans)glycosidases"/>
    <property type="match status" value="1"/>
</dbReference>
<dbReference type="SUPFAM" id="SSF49303">
    <property type="entry name" value="beta-Galactosidase/glucuronidase domain"/>
    <property type="match status" value="1"/>
</dbReference>
<dbReference type="InterPro" id="IPR013783">
    <property type="entry name" value="Ig-like_fold"/>
</dbReference>
<reference evidence="8" key="2">
    <citation type="journal article" date="2021" name="PeerJ">
        <title>Extensive microbial diversity within the chicken gut microbiome revealed by metagenomics and culture.</title>
        <authorList>
            <person name="Gilroy R."/>
            <person name="Ravi A."/>
            <person name="Getino M."/>
            <person name="Pursley I."/>
            <person name="Horton D.L."/>
            <person name="Alikhan N.F."/>
            <person name="Baker D."/>
            <person name="Gharbi K."/>
            <person name="Hall N."/>
            <person name="Watson M."/>
            <person name="Adriaenssens E.M."/>
            <person name="Foster-Nyarko E."/>
            <person name="Jarju S."/>
            <person name="Secka A."/>
            <person name="Antonio M."/>
            <person name="Oren A."/>
            <person name="Chaudhuri R.R."/>
            <person name="La Ragione R."/>
            <person name="Hildebrand F."/>
            <person name="Pallen M.J."/>
        </authorList>
    </citation>
    <scope>NUCLEOTIDE SEQUENCE</scope>
    <source>
        <strain evidence="8">ChiSjej4B22-9803</strain>
    </source>
</reference>
<dbReference type="InterPro" id="IPR017853">
    <property type="entry name" value="GH"/>
</dbReference>
<feature type="domain" description="Beta-mannosidase-like galactose-binding" evidence="7">
    <location>
        <begin position="30"/>
        <end position="188"/>
    </location>
</feature>
<proteinExistence type="inferred from homology"/>
<feature type="domain" description="Glycoside hydrolase family 2 immunoglobulin-like beta-sandwich" evidence="6">
    <location>
        <begin position="232"/>
        <end position="304"/>
    </location>
</feature>
<protein>
    <recommendedName>
        <fullName evidence="3">beta-mannosidase</fullName>
        <ecNumber evidence="3">3.2.1.25</ecNumber>
    </recommendedName>
</protein>
<dbReference type="GO" id="GO:0006516">
    <property type="term" value="P:glycoprotein catabolic process"/>
    <property type="evidence" value="ECO:0007669"/>
    <property type="project" value="TreeGrafter"/>
</dbReference>
<dbReference type="InterPro" id="IPR050887">
    <property type="entry name" value="Beta-mannosidase_GH2"/>
</dbReference>
<gene>
    <name evidence="8" type="ORF">IAB04_07310</name>
</gene>
<dbReference type="GO" id="GO:0004567">
    <property type="term" value="F:beta-mannosidase activity"/>
    <property type="evidence" value="ECO:0007669"/>
    <property type="project" value="UniProtKB-EC"/>
</dbReference>
<dbReference type="GO" id="GO:0005975">
    <property type="term" value="P:carbohydrate metabolic process"/>
    <property type="evidence" value="ECO:0007669"/>
    <property type="project" value="InterPro"/>
</dbReference>
<dbReference type="Gene3D" id="2.60.40.10">
    <property type="entry name" value="Immunoglobulins"/>
    <property type="match status" value="1"/>
</dbReference>
<comment type="similarity">
    <text evidence="2">Belongs to the glycosyl hydrolase 2 family.</text>
</comment>
<keyword evidence="4" id="KW-0378">Hydrolase</keyword>
<evidence type="ECO:0000256" key="5">
    <source>
        <dbReference type="ARBA" id="ARBA00023295"/>
    </source>
</evidence>
<dbReference type="Gene3D" id="2.60.120.260">
    <property type="entry name" value="Galactose-binding domain-like"/>
    <property type="match status" value="1"/>
</dbReference>
<keyword evidence="5" id="KW-0326">Glycosidase</keyword>
<name>A0A9D1LW35_9FIRM</name>
<dbReference type="InterPro" id="IPR036156">
    <property type="entry name" value="Beta-gal/glucu_dom_sf"/>
</dbReference>
<comment type="catalytic activity">
    <reaction evidence="1">
        <text>Hydrolysis of terminal, non-reducing beta-D-mannose residues in beta-D-mannosides.</text>
        <dbReference type="EC" id="3.2.1.25"/>
    </reaction>
</comment>
<evidence type="ECO:0000256" key="2">
    <source>
        <dbReference type="ARBA" id="ARBA00007401"/>
    </source>
</evidence>
<evidence type="ECO:0000313" key="8">
    <source>
        <dbReference type="EMBL" id="HIU49158.1"/>
    </source>
</evidence>
<sequence length="755" mass="86682">MTELKNEWRLYPIEKSGAVKTPQELAGRSPIPAAVPGNVELDLIRAGRLPRDIFKGMHITEAEAFELYDWWYETTFATPQHSRNLILRFEGVDCIAEYWLNGNRIGVSDNALVEFEFDITGYAAPAGGTNHLFVRIKSAAVESNHMEYDLFNIAGHWNPDVDGISLRKPQHAFGWDIMPRAVTAGIWRKVFLYEKELVSIRQINYHMLAVDEEEAAIRFLWELEIPDDLLKADLSVRIHAKCGASEFSAAEKVYFKLGRADVTVAAPKLWWSFGYGQSNVYDTRMEVVLDGRVVAEKSFNVGIRTAKLVRTDTTDGKNGKFEFVINGVRVICKGTNWVPLSPYHSCDHDRYDRALALVKDIGCNIVRCWGGGVYEEECFYDFCDRNGIMVWQDFSLACAAYSQSAAFCARIEEEAIKVVRRLRTHPALILWAGDNECDVLTRGFGGMPERNVITRKILPNVVRNNDTQRDYLPSSPLLTHETIENLELMPEEHLWGPRDYYKSDFYKQSKAHFVSETGYYGCPGAETLKRFLDADKLYPYPENEQWNLHSTDQRNRPYFTKLVVKSVAQMFGEVPDDLEQFCTASQIVHAEAFKYFVERIRCDRNKSGVIWWNLLDGWPQISNALVDYYFEKKLAYDYVKRAQQPFALMFDELRDWNYTLIAANDTLAEKAGTYKVLDIDDGAVLAQGAFCIGKNTSKALCKLEMTCSEQRFLIIEWTVDNCKFYNHYLCGMPAFALERYMRQLEKFNAYMQAEG</sequence>
<accession>A0A9D1LW35</accession>
<dbReference type="EC" id="3.2.1.25" evidence="3"/>
<dbReference type="EMBL" id="DVND01000184">
    <property type="protein sequence ID" value="HIU49158.1"/>
    <property type="molecule type" value="Genomic_DNA"/>
</dbReference>
<evidence type="ECO:0000256" key="4">
    <source>
        <dbReference type="ARBA" id="ARBA00022801"/>
    </source>
</evidence>